<protein>
    <recommendedName>
        <fullName evidence="3">Gliding motility-associated protein GldM C-terminal domain-containing protein</fullName>
    </recommendedName>
</protein>
<evidence type="ECO:0000313" key="2">
    <source>
        <dbReference type="Proteomes" id="UP000231919"/>
    </source>
</evidence>
<name>A0ABX4N5K8_9LEPT</name>
<dbReference type="RefSeq" id="WP_100756270.1">
    <property type="nucleotide sequence ID" value="NZ_NPDP01000039.1"/>
</dbReference>
<proteinExistence type="predicted"/>
<evidence type="ECO:0008006" key="3">
    <source>
        <dbReference type="Google" id="ProtNLM"/>
    </source>
</evidence>
<evidence type="ECO:0000313" key="1">
    <source>
        <dbReference type="EMBL" id="PJZ28450.1"/>
    </source>
</evidence>
<accession>A0ABX4N5K8</accession>
<gene>
    <name evidence="1" type="ORF">CH378_17960</name>
</gene>
<dbReference type="EMBL" id="NPDP01000039">
    <property type="protein sequence ID" value="PJZ28450.1"/>
    <property type="molecule type" value="Genomic_DNA"/>
</dbReference>
<dbReference type="Proteomes" id="UP000231919">
    <property type="component" value="Unassembled WGS sequence"/>
</dbReference>
<organism evidence="1 2">
    <name type="scientific">Leptospira kmetyi</name>
    <dbReference type="NCBI Taxonomy" id="408139"/>
    <lineage>
        <taxon>Bacteria</taxon>
        <taxon>Pseudomonadati</taxon>
        <taxon>Spirochaetota</taxon>
        <taxon>Spirochaetia</taxon>
        <taxon>Leptospirales</taxon>
        <taxon>Leptospiraceae</taxon>
        <taxon>Leptospira</taxon>
    </lineage>
</organism>
<sequence>MQTTIKMIAYIGIIYFTFFQCKAYETEQKNDEHTSLILETMVVTDIYFYRYNCPAYTLLDAGTTTIHLNQGEEFWFDFKPRFLAKRTFNHDKFRIQIQESVGQDIKLSTQTCLVNQILSNPKPVSGMNPFFRPDSGLSGQLEIFDVYYGAYEQEGSAVTTIRATSGSGNVIITIPDNSL</sequence>
<keyword evidence="2" id="KW-1185">Reference proteome</keyword>
<reference evidence="1 2" key="1">
    <citation type="submission" date="2017-07" db="EMBL/GenBank/DDBJ databases">
        <title>Leptospira spp. isolated from tropical soils.</title>
        <authorList>
            <person name="Thibeaux R."/>
            <person name="Iraola G."/>
            <person name="Ferres I."/>
            <person name="Bierque E."/>
            <person name="Girault D."/>
            <person name="Soupe-Gilbert M.-E."/>
            <person name="Picardeau M."/>
            <person name="Goarant C."/>
        </authorList>
    </citation>
    <scope>NUCLEOTIDE SEQUENCE [LARGE SCALE GENOMIC DNA]</scope>
    <source>
        <strain evidence="1 2">JW2-C-B1</strain>
    </source>
</reference>
<comment type="caution">
    <text evidence="1">The sequence shown here is derived from an EMBL/GenBank/DDBJ whole genome shotgun (WGS) entry which is preliminary data.</text>
</comment>